<dbReference type="PANTHER" id="PTHR13944">
    <property type="entry name" value="AGAP007712-PA"/>
    <property type="match status" value="1"/>
</dbReference>
<evidence type="ECO:0000256" key="6">
    <source>
        <dbReference type="ARBA" id="ARBA00022771"/>
    </source>
</evidence>
<dbReference type="GO" id="GO:0008270">
    <property type="term" value="F:zinc ion binding"/>
    <property type="evidence" value="ECO:0007669"/>
    <property type="project" value="UniProtKB-KW"/>
</dbReference>
<feature type="coiled-coil region" evidence="9">
    <location>
        <begin position="2264"/>
        <end position="2295"/>
    </location>
</feature>
<feature type="region of interest" description="Disordered" evidence="10">
    <location>
        <begin position="2661"/>
        <end position="2722"/>
    </location>
</feature>
<reference evidence="14" key="2">
    <citation type="submission" date="2025-09" db="UniProtKB">
        <authorList>
            <consortium name="Ensembl"/>
        </authorList>
    </citation>
    <scope>IDENTIFICATION</scope>
</reference>
<evidence type="ECO:0000256" key="5">
    <source>
        <dbReference type="ARBA" id="ARBA00022723"/>
    </source>
</evidence>
<evidence type="ECO:0000256" key="2">
    <source>
        <dbReference type="ARBA" id="ARBA00022490"/>
    </source>
</evidence>
<feature type="compositionally biased region" description="Basic and acidic residues" evidence="10">
    <location>
        <begin position="451"/>
        <end position="461"/>
    </location>
</feature>
<evidence type="ECO:0000256" key="8">
    <source>
        <dbReference type="ARBA" id="ARBA00023054"/>
    </source>
</evidence>
<feature type="compositionally biased region" description="Basic residues" evidence="10">
    <location>
        <begin position="2692"/>
        <end position="2702"/>
    </location>
</feature>
<dbReference type="GO" id="GO:0071875">
    <property type="term" value="P:adrenergic receptor signaling pathway"/>
    <property type="evidence" value="ECO:0007669"/>
    <property type="project" value="TreeGrafter"/>
</dbReference>
<dbReference type="SUPFAM" id="SSF50729">
    <property type="entry name" value="PH domain-like"/>
    <property type="match status" value="1"/>
</dbReference>
<evidence type="ECO:0000256" key="10">
    <source>
        <dbReference type="SAM" id="MobiDB-lite"/>
    </source>
</evidence>
<dbReference type="Gene3D" id="2.30.29.30">
    <property type="entry name" value="Pleckstrin-homology domain (PH domain)/Phosphotyrosine-binding domain (PTB)"/>
    <property type="match status" value="1"/>
</dbReference>
<dbReference type="InterPro" id="IPR011993">
    <property type="entry name" value="PH-like_dom_sf"/>
</dbReference>
<feature type="compositionally biased region" description="Polar residues" evidence="10">
    <location>
        <begin position="431"/>
        <end position="445"/>
    </location>
</feature>
<evidence type="ECO:0000256" key="9">
    <source>
        <dbReference type="SAM" id="Coils"/>
    </source>
</evidence>
<evidence type="ECO:0000259" key="11">
    <source>
        <dbReference type="PROSITE" id="PS50003"/>
    </source>
</evidence>
<feature type="compositionally biased region" description="Basic and acidic residues" evidence="10">
    <location>
        <begin position="1683"/>
        <end position="1708"/>
    </location>
</feature>
<feature type="domain" description="DH" evidence="12">
    <location>
        <begin position="1911"/>
        <end position="2108"/>
    </location>
</feature>
<dbReference type="OMA" id="NDESMSN"/>
<feature type="region of interest" description="Disordered" evidence="10">
    <location>
        <begin position="1493"/>
        <end position="1547"/>
    </location>
</feature>
<feature type="region of interest" description="Disordered" evidence="10">
    <location>
        <begin position="286"/>
        <end position="314"/>
    </location>
</feature>
<comment type="subcellular location">
    <subcellularLocation>
        <location evidence="1">Cytoplasm</location>
    </subcellularLocation>
</comment>
<dbReference type="InterPro" id="IPR000219">
    <property type="entry name" value="DH_dom"/>
</dbReference>
<dbReference type="GO" id="GO:0015629">
    <property type="term" value="C:actin cytoskeleton"/>
    <property type="evidence" value="ECO:0007669"/>
    <property type="project" value="TreeGrafter"/>
</dbReference>
<dbReference type="CTD" id="11214"/>
<keyword evidence="6" id="KW-0863">Zinc-finger</keyword>
<dbReference type="GO" id="GO:0016020">
    <property type="term" value="C:membrane"/>
    <property type="evidence" value="ECO:0007669"/>
    <property type="project" value="TreeGrafter"/>
</dbReference>
<dbReference type="InterPro" id="IPR041020">
    <property type="entry name" value="PH_16"/>
</dbReference>
<evidence type="ECO:0000313" key="14">
    <source>
        <dbReference type="Ensembl" id="ENSVKKP00000015624.1"/>
    </source>
</evidence>
<feature type="region of interest" description="Disordered" evidence="10">
    <location>
        <begin position="425"/>
        <end position="481"/>
    </location>
</feature>
<dbReference type="KEGG" id="vko:123030775"/>
<feature type="region of interest" description="Disordered" evidence="10">
    <location>
        <begin position="1642"/>
        <end position="1663"/>
    </location>
</feature>
<feature type="compositionally biased region" description="Basic and acidic residues" evidence="10">
    <location>
        <begin position="2575"/>
        <end position="2586"/>
    </location>
</feature>
<dbReference type="Gene3D" id="1.20.900.10">
    <property type="entry name" value="Dbl homology (DH) domain"/>
    <property type="match status" value="1"/>
</dbReference>
<feature type="region of interest" description="Disordered" evidence="10">
    <location>
        <begin position="954"/>
        <end position="980"/>
    </location>
</feature>
<organism evidence="14 15">
    <name type="scientific">Varanus komodoensis</name>
    <name type="common">Komodo dragon</name>
    <dbReference type="NCBI Taxonomy" id="61221"/>
    <lineage>
        <taxon>Eukaryota</taxon>
        <taxon>Metazoa</taxon>
        <taxon>Chordata</taxon>
        <taxon>Craniata</taxon>
        <taxon>Vertebrata</taxon>
        <taxon>Euteleostomi</taxon>
        <taxon>Lepidosauria</taxon>
        <taxon>Squamata</taxon>
        <taxon>Bifurcata</taxon>
        <taxon>Unidentata</taxon>
        <taxon>Episquamata</taxon>
        <taxon>Toxicofera</taxon>
        <taxon>Anguimorpha</taxon>
        <taxon>Paleoanguimorpha</taxon>
        <taxon>Varanoidea</taxon>
        <taxon>Varanidae</taxon>
        <taxon>Varanus</taxon>
    </lineage>
</organism>
<dbReference type="Pfam" id="PF00621">
    <property type="entry name" value="RhoGEF"/>
    <property type="match status" value="1"/>
</dbReference>
<evidence type="ECO:0000313" key="15">
    <source>
        <dbReference type="Proteomes" id="UP000694545"/>
    </source>
</evidence>
<dbReference type="SMART" id="SM00325">
    <property type="entry name" value="RhoGEF"/>
    <property type="match status" value="1"/>
</dbReference>
<evidence type="ECO:0000259" key="12">
    <source>
        <dbReference type="PROSITE" id="PS50010"/>
    </source>
</evidence>
<dbReference type="PROSITE" id="PS50003">
    <property type="entry name" value="PH_DOMAIN"/>
    <property type="match status" value="1"/>
</dbReference>
<name>A0A8D2L2A5_VARKO</name>
<keyword evidence="4" id="KW-0344">Guanine-nucleotide releasing factor</keyword>
<dbReference type="PROSITE" id="PS50010">
    <property type="entry name" value="DH_2"/>
    <property type="match status" value="1"/>
</dbReference>
<dbReference type="PROSITE" id="PS50081">
    <property type="entry name" value="ZF_DAG_PE_2"/>
    <property type="match status" value="1"/>
</dbReference>
<dbReference type="PROSITE" id="PS00479">
    <property type="entry name" value="ZF_DAG_PE_1"/>
    <property type="match status" value="1"/>
</dbReference>
<reference evidence="14" key="1">
    <citation type="submission" date="2025-08" db="UniProtKB">
        <authorList>
            <consortium name="Ensembl"/>
        </authorList>
    </citation>
    <scope>IDENTIFICATION</scope>
</reference>
<dbReference type="GO" id="GO:0005078">
    <property type="term" value="F:MAP-kinase scaffold activity"/>
    <property type="evidence" value="ECO:0007669"/>
    <property type="project" value="TreeGrafter"/>
</dbReference>
<dbReference type="InterPro" id="IPR051632">
    <property type="entry name" value="Rho_GEF"/>
</dbReference>
<feature type="region of interest" description="Disordered" evidence="10">
    <location>
        <begin position="1295"/>
        <end position="1354"/>
    </location>
</feature>
<feature type="compositionally biased region" description="Low complexity" evidence="10">
    <location>
        <begin position="1332"/>
        <end position="1349"/>
    </location>
</feature>
<feature type="domain" description="PH" evidence="11">
    <location>
        <begin position="2148"/>
        <end position="2250"/>
    </location>
</feature>
<feature type="domain" description="Phorbol-ester/DAG-type" evidence="13">
    <location>
        <begin position="1711"/>
        <end position="1757"/>
    </location>
</feature>
<evidence type="ECO:0000256" key="1">
    <source>
        <dbReference type="ARBA" id="ARBA00004496"/>
    </source>
</evidence>
<dbReference type="InterPro" id="IPR035899">
    <property type="entry name" value="DBL_dom_sf"/>
</dbReference>
<dbReference type="Gene3D" id="3.30.60.20">
    <property type="match status" value="1"/>
</dbReference>
<dbReference type="SUPFAM" id="SSF48065">
    <property type="entry name" value="DBL homology domain (DH-domain)"/>
    <property type="match status" value="1"/>
</dbReference>
<dbReference type="OrthoDB" id="28045at2759"/>
<keyword evidence="3" id="KW-0597">Phosphoprotein</keyword>
<evidence type="ECO:0000259" key="13">
    <source>
        <dbReference type="PROSITE" id="PS50081"/>
    </source>
</evidence>
<accession>A0A8D2L2A5</accession>
<keyword evidence="5" id="KW-0479">Metal-binding</keyword>
<feature type="region of interest" description="Disordered" evidence="10">
    <location>
        <begin position="915"/>
        <end position="934"/>
    </location>
</feature>
<dbReference type="RefSeq" id="XP_044300892.1">
    <property type="nucleotide sequence ID" value="XM_044444957.1"/>
</dbReference>
<dbReference type="GO" id="GO:0005085">
    <property type="term" value="F:guanyl-nucleotide exchange factor activity"/>
    <property type="evidence" value="ECO:0007669"/>
    <property type="project" value="UniProtKB-KW"/>
</dbReference>
<evidence type="ECO:0000256" key="4">
    <source>
        <dbReference type="ARBA" id="ARBA00022658"/>
    </source>
</evidence>
<evidence type="ECO:0000256" key="3">
    <source>
        <dbReference type="ARBA" id="ARBA00022553"/>
    </source>
</evidence>
<feature type="compositionally biased region" description="Basic and acidic residues" evidence="10">
    <location>
        <begin position="915"/>
        <end position="926"/>
    </location>
</feature>
<dbReference type="InterPro" id="IPR046349">
    <property type="entry name" value="C1-like_sf"/>
</dbReference>
<dbReference type="CDD" id="cd13392">
    <property type="entry name" value="PH_AKAP13"/>
    <property type="match status" value="1"/>
</dbReference>
<dbReference type="SMART" id="SM00109">
    <property type="entry name" value="C1"/>
    <property type="match status" value="1"/>
</dbReference>
<dbReference type="SMART" id="SM00233">
    <property type="entry name" value="PH"/>
    <property type="match status" value="1"/>
</dbReference>
<dbReference type="Ensembl" id="ENSVKKT00000015996.1">
    <property type="protein sequence ID" value="ENSVKKP00000015624.1"/>
    <property type="gene ID" value="ENSVKKG00000010683.1"/>
</dbReference>
<evidence type="ECO:0000256" key="7">
    <source>
        <dbReference type="ARBA" id="ARBA00022833"/>
    </source>
</evidence>
<dbReference type="PANTHER" id="PTHR13944:SF18">
    <property type="entry name" value="A-KINASE ANCHOR PROTEIN 13"/>
    <property type="match status" value="1"/>
</dbReference>
<proteinExistence type="predicted"/>
<dbReference type="GO" id="GO:0043123">
    <property type="term" value="P:positive regulation of canonical NF-kappaB signal transduction"/>
    <property type="evidence" value="ECO:0007669"/>
    <property type="project" value="TreeGrafter"/>
</dbReference>
<dbReference type="RefSeq" id="XP_044300891.1">
    <property type="nucleotide sequence ID" value="XM_044444956.1"/>
</dbReference>
<keyword evidence="2" id="KW-0963">Cytoplasm</keyword>
<keyword evidence="7" id="KW-0862">Zinc</keyword>
<protein>
    <submittedName>
        <fullName evidence="14">A-kinase anchoring protein 13</fullName>
    </submittedName>
</protein>
<dbReference type="Proteomes" id="UP000694545">
    <property type="component" value="Unplaced"/>
</dbReference>
<dbReference type="InterPro" id="IPR001849">
    <property type="entry name" value="PH_domain"/>
</dbReference>
<feature type="region of interest" description="Disordered" evidence="10">
    <location>
        <begin position="2575"/>
        <end position="2636"/>
    </location>
</feature>
<keyword evidence="8 9" id="KW-0175">Coiled coil</keyword>
<feature type="region of interest" description="Disordered" evidence="10">
    <location>
        <begin position="1367"/>
        <end position="1447"/>
    </location>
</feature>
<dbReference type="Pfam" id="PF17838">
    <property type="entry name" value="PH_16"/>
    <property type="match status" value="1"/>
</dbReference>
<dbReference type="GO" id="GO:0035023">
    <property type="term" value="P:regulation of Rho protein signal transduction"/>
    <property type="evidence" value="ECO:0007669"/>
    <property type="project" value="TreeGrafter"/>
</dbReference>
<dbReference type="SUPFAM" id="SSF57889">
    <property type="entry name" value="Cysteine-rich domain"/>
    <property type="match status" value="1"/>
</dbReference>
<gene>
    <name evidence="14" type="primary">AKAP13</name>
</gene>
<dbReference type="GeneID" id="123030775"/>
<keyword evidence="15" id="KW-1185">Reference proteome</keyword>
<dbReference type="FunFam" id="1.20.900.10:FF:000004">
    <property type="entry name" value="Rho guanine nucleotide exchange factor 2"/>
    <property type="match status" value="1"/>
</dbReference>
<feature type="region of interest" description="Disordered" evidence="10">
    <location>
        <begin position="2386"/>
        <end position="2412"/>
    </location>
</feature>
<dbReference type="GO" id="GO:0005737">
    <property type="term" value="C:cytoplasm"/>
    <property type="evidence" value="ECO:0007669"/>
    <property type="project" value="UniProtKB-SubCell"/>
</dbReference>
<dbReference type="CDD" id="cd00160">
    <property type="entry name" value="RhoGEF"/>
    <property type="match status" value="1"/>
</dbReference>
<sequence length="2722" mass="296061">MFWVMKLNPQQAPLYGDCIITVSLTDEDQVGSDDAVFYLVFTGSAIQHCASTRKLSSGMLETIAPGHSCCETVKVSLCATKEGQPILVVAEDRLQFVQDEAHDAAQFLASCVGNQQALNFTRFLDRSRPPAGDVDFLDEKVTLAFRHLKLPAEWNVLGAEHTLNEGIPRETLMHFAARLGLLRLAWFLLQQPGGRGAVCVPNSEGATPVSLALERGYQKLHQLLTEEGASEPDCWSTVSHTVHSGECCVTHHRGLDIYILTTETREGVGPSMESDIILLETHMQNHQHMNASKHPLPEQNCKESSPDAEAQGPAAALDCDLGKARTQSSQGDLSVLPCLDAAPTPAPAPACPEDSDCQQHKQLSDMPQALQGLRDAECPKTSGESRNIADRLRKEEKEELPPAVDSGALLVENRSRLHPVANLCRAAGPHSSGTPAVQAGMTSSEAALEQGDPKDSRHFPEEAQAAGTSTGESAPEPVTSCEQDRDVIMGQSECRSCTGSGEVAATARQSLGNGEGDNKPLGTAAAHALPSLAAAGKDPDVSLLGEAPEHAVDLQAVRPIEANTDVGPTEREGSLQMCLETPDNGAGSDFAQRPEDCVLPPAGVQGMAQRPEPELVVVNEEGGLEILPKHDTAAEVCDNPGQPPEDGNTDAGIDALDLSSRVQNADFDAIEKDDRPSQSSLEGEVSCARDGLPKVAEEGQGEQKPLECLPLGTETISCTCRGSTSLGSLNQWAHAVSPANKDPAGKGEQGSCSELCTDSVDASRLPPCTGSPAVLSPVGSEPLCKHAGLSGSTGELDRFSKSAQEFIAVASALLVEEAIQQARQIMAHEDGAGAAPVGQEASAHLEELALPLCGKGTECIPDHRVMGTPSPIHHQESKQNQEAALGAATGEVAAAELTGLAKEGSPVCPELIAEVSHRDTDEEKRPSLQLPGEEEEGLALRAVVQGPCCDGRANESNAEVGLKGKASSPEAGENVRVGTDGDVLQGSSRLLEDASFCLGEAPCADATLKLAPELSLALQEVSHPSGDSAFMEPPLVAHELPQVADLPQEVENVPSRILLQPIAEEPPCDADSGSEVLSLAREGETQPKVGAAPPDAQALSDEGQGEGSRAEPELQLLPPCPTVEWLRKVEVEGPAHEAGGLVVANAENAAKAPEQAASVTEACPPVAPLAGNPGGGPPLQESGAKTLPVLGAGPTLNGEAASNLQPGRLVKPTAKVQEANALPVAGILEMKTEEEVGFLMDPGETATPEGMINRENWCPIEPLPDPSLLKPKHPCHTAGTDTFLEDGLSADGTSSRGILKGGSGSDCDLFPLPADGLDEVDFEKQPEEEQSVGESTSSSSSADDTVSLERNSSLGSDISLPRVLGLSRPKDQFSPDGSCFSVAAGAEGQDGEASLPGELDEELDSITEVPPPSSALRSTIRPPSPFRRHSWGPGKNSSSEAEINHRSSIRVLGDAVRKSPTHRRSLSWCPSGVQCTAMGADFNGRSYSLEGLAGEPDVTKKPPPGLESSSLTTKDLRQSPPASDDRGSLVSLTEEELESEQEVQGFDRQIRQRAQPRFTYSTNPVSPPLTKSLSLMTIAQAGPDTQGRTRPSRRISFSFSISPLIPKSKTVFSIGCSSSDEEEELASNRSFSSTSSSLSQSICEESGNLLPPSPSRKDLEGKSVTKVSRTFSYLKNKMSSSKKSKEKEKDKEKLKEKEKDSKDKDKKMTNGHLFSATPTVGPFNCHHCQKPFNKDSLACTYCGVLVHKSCKENLAACSKVKMKKTGLQPHDTSSLPTVVMRSKTSQPKERPRSAILAPDENTVTSLFNNRRSQQLPNPALSKSVSIQNIAGVGNDESMLHTWKFLSHSTDSLNKICRVNESMESLTDEGADMNEGQLMGDFETDSKQLEAQSWSQVVDSKFLRQQKKDVVKRQDVIYELMQTEMHHVRTLKIMSDVYSRGMVQELQYEQQMVEKVFPCLDDLLNIHSQFFQRILERKKESLADRSDKNFVIKRIGDILVNQFSWENAERMKKTYGKFCGHQNEAVNYFKDLYSKEKRFQAFIKKKMSSSVVRRLGIPECILLVTQRITKYPVLLQRILQYTKENDIEHQDLVLSLNLVKEVITAVNSKVSNYEKKMRLNEIYTRSDSKSIMRMKSGQMFAREDLRRRKFVRDGPVSLKNAAGRLKEVQAVLLSDVLIFLQEKDQKYVFASLDQKSTVISLKKLIVREVAHEEKGLFLISMGGKDPEMVEVHASSKEERNSWIQSIQDTINTMDKEEDEGVPSELEEEKRVLDSKARELKEQLQQKDQQIITLLEEKEKIFRDLTDCSGHEDSLGARALFRANTEEAPKGESIMKSVINEVELLQGLVSRSLGSAFGQQMSSLGLEQEGVGPVSLPRRAETFGGFDSHQMSACKGGEKDEGDEVQDLRRTESDSVLKKGGMANLMFVLKRNNEQVLQSITHLHSLLSTLQAVVVQQDTFIEDQKQLLMERALSRSSFRPNSLIEQEKQRSLEKQRQELANLQKQQAQHHEEKRRREREWEAREEVLVEREGQLAQQEEQVQKGLHSLEKEREELQQKKAAYQLDLEHLRAAQKQLEKEKEQLRRDMEQLSQLQTEPRLGLLSNQHAKIARTPSLPETMDPSFRHPSSSLPKQGQLDVELPASPKRNSLSRTHKEKSAFHLIGTTSSGQSIKPVEGHGQAPTRLFGLAKPKEKKEKKKKGKGHRSQPADAHSPEAAPEGEEIFC</sequence>
<dbReference type="CDD" id="cd20878">
    <property type="entry name" value="C1_AKAP13"/>
    <property type="match status" value="1"/>
</dbReference>
<dbReference type="InterPro" id="IPR002219">
    <property type="entry name" value="PKC_DAG/PE"/>
</dbReference>
<feature type="region of interest" description="Disordered" evidence="10">
    <location>
        <begin position="1084"/>
        <end position="1114"/>
    </location>
</feature>
<dbReference type="FunFam" id="2.30.29.30:FF:000021">
    <property type="entry name" value="Rho guanine nucleotide exchange factor 2"/>
    <property type="match status" value="1"/>
</dbReference>
<feature type="region of interest" description="Disordered" evidence="10">
    <location>
        <begin position="1766"/>
        <end position="1792"/>
    </location>
</feature>
<feature type="region of interest" description="Disordered" evidence="10">
    <location>
        <begin position="1677"/>
        <end position="1713"/>
    </location>
</feature>